<dbReference type="AlphaFoldDB" id="A0A7G9GK09"/>
<sequence>MKIRKSLIALTLLAMVFTVSGCSGGSDKESKKEEDKKEPVVSMVANDVYVEPVNPTNAQITAYNKLSAALENQDTQEEAKQVAVSFAFDFFTLSNKKDQSDLGGLEFIPTAYINKFKDFATAYYYGNYPTIVNEYGKDSLPEVSDVQISGFEEAQGLQYNAQPVEGYYVDLKVTYKEGKIPVDKLKTSMKVTLIRMYDYDYNPETDYSGNYAESAQPKQGYRVLALD</sequence>
<name>A0A7G9GK09_9FIRM</name>
<dbReference type="RefSeq" id="WP_117451531.1">
    <property type="nucleotide sequence ID" value="NZ_CP060636.1"/>
</dbReference>
<dbReference type="PROSITE" id="PS51257">
    <property type="entry name" value="PROKAR_LIPOPROTEIN"/>
    <property type="match status" value="1"/>
</dbReference>
<accession>A0A7G9GK09</accession>
<dbReference type="KEGG" id="ehn:H9Q80_12830"/>
<evidence type="ECO:0000313" key="2">
    <source>
        <dbReference type="EMBL" id="QNM11141.1"/>
    </source>
</evidence>
<proteinExistence type="predicted"/>
<protein>
    <submittedName>
        <fullName evidence="2">Ferrichrome ABC transporter substrate-binding protein</fullName>
    </submittedName>
</protein>
<dbReference type="EMBL" id="CP060636">
    <property type="protein sequence ID" value="QNM11141.1"/>
    <property type="molecule type" value="Genomic_DNA"/>
</dbReference>
<reference evidence="2 3" key="1">
    <citation type="submission" date="2020-08" db="EMBL/GenBank/DDBJ databases">
        <authorList>
            <person name="Liu C."/>
            <person name="Sun Q."/>
        </authorList>
    </citation>
    <scope>NUCLEOTIDE SEQUENCE [LARGE SCALE GENOMIC DNA]</scope>
    <source>
        <strain evidence="2 3">NSJ-61</strain>
    </source>
</reference>
<dbReference type="Proteomes" id="UP000515856">
    <property type="component" value="Chromosome"/>
</dbReference>
<feature type="chain" id="PRO_5038906365" evidence="1">
    <location>
        <begin position="22"/>
        <end position="227"/>
    </location>
</feature>
<evidence type="ECO:0000256" key="1">
    <source>
        <dbReference type="SAM" id="SignalP"/>
    </source>
</evidence>
<keyword evidence="1" id="KW-0732">Signal</keyword>
<organism evidence="2 3">
    <name type="scientific">[Eubacterium] hominis</name>
    <dbReference type="NCBI Taxonomy" id="2764325"/>
    <lineage>
        <taxon>Bacteria</taxon>
        <taxon>Bacillati</taxon>
        <taxon>Bacillota</taxon>
        <taxon>Erysipelotrichia</taxon>
        <taxon>Erysipelotrichales</taxon>
        <taxon>Erysipelotrichaceae</taxon>
        <taxon>Amedibacillus</taxon>
    </lineage>
</organism>
<keyword evidence="3" id="KW-1185">Reference proteome</keyword>
<feature type="signal peptide" evidence="1">
    <location>
        <begin position="1"/>
        <end position="21"/>
    </location>
</feature>
<evidence type="ECO:0000313" key="3">
    <source>
        <dbReference type="Proteomes" id="UP000515856"/>
    </source>
</evidence>
<gene>
    <name evidence="2" type="ORF">H9Q80_12830</name>
</gene>